<evidence type="ECO:0000313" key="3">
    <source>
        <dbReference type="Proteomes" id="UP000053647"/>
    </source>
</evidence>
<accession>A0A0C9TZ84</accession>
<name>A0A0C9TZ84_PAXIN</name>
<organism evidence="2 3">
    <name type="scientific">Paxillus involutus ATCC 200175</name>
    <dbReference type="NCBI Taxonomy" id="664439"/>
    <lineage>
        <taxon>Eukaryota</taxon>
        <taxon>Fungi</taxon>
        <taxon>Dikarya</taxon>
        <taxon>Basidiomycota</taxon>
        <taxon>Agaricomycotina</taxon>
        <taxon>Agaricomycetes</taxon>
        <taxon>Agaricomycetidae</taxon>
        <taxon>Boletales</taxon>
        <taxon>Paxilineae</taxon>
        <taxon>Paxillaceae</taxon>
        <taxon>Paxillus</taxon>
    </lineage>
</organism>
<keyword evidence="3" id="KW-1185">Reference proteome</keyword>
<dbReference type="AlphaFoldDB" id="A0A0C9TZ84"/>
<gene>
    <name evidence="2" type="ORF">PAXINDRAFT_14523</name>
</gene>
<feature type="region of interest" description="Disordered" evidence="1">
    <location>
        <begin position="191"/>
        <end position="215"/>
    </location>
</feature>
<evidence type="ECO:0000313" key="2">
    <source>
        <dbReference type="EMBL" id="KIJ12601.1"/>
    </source>
</evidence>
<dbReference type="EMBL" id="KN819361">
    <property type="protein sequence ID" value="KIJ12601.1"/>
    <property type="molecule type" value="Genomic_DNA"/>
</dbReference>
<protein>
    <submittedName>
        <fullName evidence="2">Uncharacterized protein</fullName>
    </submittedName>
</protein>
<sequence length="215" mass="24057">MAEPWAFPDKPYAGTVKKSSSKQERTGCAALHLIQSTTCLRQFFALYLDDQSSQATTFIAPWCCDRHNNTSFDLSTYFLGSQYTGISALEDLATDPSKKRPRNRYQAMDEHWPLLKKLREWRTSAHGRDPQRSVQPITWLCDDDALNALSKAHPDNLRSQDNIIKLLDKTEEWGSDCGAAIFAIISKFNSGTMTSSSSRPAKRSKASSSSAISIQ</sequence>
<evidence type="ECO:0000256" key="1">
    <source>
        <dbReference type="SAM" id="MobiDB-lite"/>
    </source>
</evidence>
<dbReference type="OrthoDB" id="10261556at2759"/>
<dbReference type="HOGENOM" id="CLU_096559_0_0_1"/>
<dbReference type="Proteomes" id="UP000053647">
    <property type="component" value="Unassembled WGS sequence"/>
</dbReference>
<reference evidence="2 3" key="1">
    <citation type="submission" date="2014-06" db="EMBL/GenBank/DDBJ databases">
        <authorList>
            <consortium name="DOE Joint Genome Institute"/>
            <person name="Kuo A."/>
            <person name="Kohler A."/>
            <person name="Nagy L.G."/>
            <person name="Floudas D."/>
            <person name="Copeland A."/>
            <person name="Barry K.W."/>
            <person name="Cichocki N."/>
            <person name="Veneault-Fourrey C."/>
            <person name="LaButti K."/>
            <person name="Lindquist E.A."/>
            <person name="Lipzen A."/>
            <person name="Lundell T."/>
            <person name="Morin E."/>
            <person name="Murat C."/>
            <person name="Sun H."/>
            <person name="Tunlid A."/>
            <person name="Henrissat B."/>
            <person name="Grigoriev I.V."/>
            <person name="Hibbett D.S."/>
            <person name="Martin F."/>
            <person name="Nordberg H.P."/>
            <person name="Cantor M.N."/>
            <person name="Hua S.X."/>
        </authorList>
    </citation>
    <scope>NUCLEOTIDE SEQUENCE [LARGE SCALE GENOMIC DNA]</scope>
    <source>
        <strain evidence="2 3">ATCC 200175</strain>
    </source>
</reference>
<proteinExistence type="predicted"/>
<reference evidence="3" key="2">
    <citation type="submission" date="2015-01" db="EMBL/GenBank/DDBJ databases">
        <title>Evolutionary Origins and Diversification of the Mycorrhizal Mutualists.</title>
        <authorList>
            <consortium name="DOE Joint Genome Institute"/>
            <consortium name="Mycorrhizal Genomics Consortium"/>
            <person name="Kohler A."/>
            <person name="Kuo A."/>
            <person name="Nagy L.G."/>
            <person name="Floudas D."/>
            <person name="Copeland A."/>
            <person name="Barry K.W."/>
            <person name="Cichocki N."/>
            <person name="Veneault-Fourrey C."/>
            <person name="LaButti K."/>
            <person name="Lindquist E.A."/>
            <person name="Lipzen A."/>
            <person name="Lundell T."/>
            <person name="Morin E."/>
            <person name="Murat C."/>
            <person name="Riley R."/>
            <person name="Ohm R."/>
            <person name="Sun H."/>
            <person name="Tunlid A."/>
            <person name="Henrissat B."/>
            <person name="Grigoriev I.V."/>
            <person name="Hibbett D.S."/>
            <person name="Martin F."/>
        </authorList>
    </citation>
    <scope>NUCLEOTIDE SEQUENCE [LARGE SCALE GENOMIC DNA]</scope>
    <source>
        <strain evidence="3">ATCC 200175</strain>
    </source>
</reference>
<feature type="compositionally biased region" description="Low complexity" evidence="1">
    <location>
        <begin position="206"/>
        <end position="215"/>
    </location>
</feature>